<dbReference type="Gramene" id="ERM94614">
    <property type="protein sequence ID" value="ERM94614"/>
    <property type="gene ID" value="AMTR_s00011p00135130"/>
</dbReference>
<evidence type="ECO:0000313" key="2">
    <source>
        <dbReference type="EMBL" id="ERM94614.1"/>
    </source>
</evidence>
<dbReference type="HOGENOM" id="CLU_1857949_0_0_1"/>
<dbReference type="Proteomes" id="UP000017836">
    <property type="component" value="Unassembled WGS sequence"/>
</dbReference>
<dbReference type="EMBL" id="KI397507">
    <property type="protein sequence ID" value="ERM94614.1"/>
    <property type="molecule type" value="Genomic_DNA"/>
</dbReference>
<evidence type="ECO:0000256" key="1">
    <source>
        <dbReference type="SAM" id="MobiDB-lite"/>
    </source>
</evidence>
<proteinExistence type="predicted"/>
<feature type="region of interest" description="Disordered" evidence="1">
    <location>
        <begin position="110"/>
        <end position="138"/>
    </location>
</feature>
<feature type="compositionally biased region" description="Polar residues" evidence="1">
    <location>
        <begin position="118"/>
        <end position="138"/>
    </location>
</feature>
<accession>W1NHE1</accession>
<name>W1NHE1_AMBTC</name>
<sequence length="138" mass="14946">MNPSFSNGCSSLKLRGPTGDPQSLRSFLPIASPPLLPREHFVTLHLQKFSGHVRAWQLGLGLIHFLQCHRSIISTIGLSSSSGMSGAQQLLHPTGGCEASREVPSIKEMSVLGPAPNSPSWGRQFTSRISTTQENKKE</sequence>
<evidence type="ECO:0000313" key="3">
    <source>
        <dbReference type="Proteomes" id="UP000017836"/>
    </source>
</evidence>
<feature type="region of interest" description="Disordered" evidence="1">
    <location>
        <begin position="1"/>
        <end position="20"/>
    </location>
</feature>
<organism evidence="2 3">
    <name type="scientific">Amborella trichopoda</name>
    <dbReference type="NCBI Taxonomy" id="13333"/>
    <lineage>
        <taxon>Eukaryota</taxon>
        <taxon>Viridiplantae</taxon>
        <taxon>Streptophyta</taxon>
        <taxon>Embryophyta</taxon>
        <taxon>Tracheophyta</taxon>
        <taxon>Spermatophyta</taxon>
        <taxon>Magnoliopsida</taxon>
        <taxon>Amborellales</taxon>
        <taxon>Amborellaceae</taxon>
        <taxon>Amborella</taxon>
    </lineage>
</organism>
<reference evidence="3" key="1">
    <citation type="journal article" date="2013" name="Science">
        <title>The Amborella genome and the evolution of flowering plants.</title>
        <authorList>
            <consortium name="Amborella Genome Project"/>
        </authorList>
    </citation>
    <scope>NUCLEOTIDE SEQUENCE [LARGE SCALE GENOMIC DNA]</scope>
</reference>
<feature type="compositionally biased region" description="Polar residues" evidence="1">
    <location>
        <begin position="1"/>
        <end position="10"/>
    </location>
</feature>
<keyword evidence="3" id="KW-1185">Reference proteome</keyword>
<protein>
    <submittedName>
        <fullName evidence="2">Uncharacterized protein</fullName>
    </submittedName>
</protein>
<gene>
    <name evidence="2" type="ORF">AMTR_s00011p00135130</name>
</gene>
<dbReference type="AlphaFoldDB" id="W1NHE1"/>